<evidence type="ECO:0000313" key="1">
    <source>
        <dbReference type="EMBL" id="KAI0042022.1"/>
    </source>
</evidence>
<dbReference type="EMBL" id="MU276088">
    <property type="protein sequence ID" value="KAI0042022.1"/>
    <property type="molecule type" value="Genomic_DNA"/>
</dbReference>
<accession>A0ACB8RDG3</accession>
<proteinExistence type="predicted"/>
<evidence type="ECO:0000313" key="2">
    <source>
        <dbReference type="Proteomes" id="UP000814033"/>
    </source>
</evidence>
<name>A0ACB8RDG3_9AGAM</name>
<reference evidence="1" key="2">
    <citation type="journal article" date="2022" name="New Phytol.">
        <title>Evolutionary transition to the ectomycorrhizal habit in the genomes of a hyperdiverse lineage of mushroom-forming fungi.</title>
        <authorList>
            <person name="Looney B."/>
            <person name="Miyauchi S."/>
            <person name="Morin E."/>
            <person name="Drula E."/>
            <person name="Courty P.E."/>
            <person name="Kohler A."/>
            <person name="Kuo A."/>
            <person name="LaButti K."/>
            <person name="Pangilinan J."/>
            <person name="Lipzen A."/>
            <person name="Riley R."/>
            <person name="Andreopoulos W."/>
            <person name="He G."/>
            <person name="Johnson J."/>
            <person name="Nolan M."/>
            <person name="Tritt A."/>
            <person name="Barry K.W."/>
            <person name="Grigoriev I.V."/>
            <person name="Nagy L.G."/>
            <person name="Hibbett D."/>
            <person name="Henrissat B."/>
            <person name="Matheny P.B."/>
            <person name="Labbe J."/>
            <person name="Martin F.M."/>
        </authorList>
    </citation>
    <scope>NUCLEOTIDE SEQUENCE</scope>
    <source>
        <strain evidence="1">FP105234-sp</strain>
    </source>
</reference>
<reference evidence="1" key="1">
    <citation type="submission" date="2021-02" db="EMBL/GenBank/DDBJ databases">
        <authorList>
            <consortium name="DOE Joint Genome Institute"/>
            <person name="Ahrendt S."/>
            <person name="Looney B.P."/>
            <person name="Miyauchi S."/>
            <person name="Morin E."/>
            <person name="Drula E."/>
            <person name="Courty P.E."/>
            <person name="Chicoki N."/>
            <person name="Fauchery L."/>
            <person name="Kohler A."/>
            <person name="Kuo A."/>
            <person name="Labutti K."/>
            <person name="Pangilinan J."/>
            <person name="Lipzen A."/>
            <person name="Riley R."/>
            <person name="Andreopoulos W."/>
            <person name="He G."/>
            <person name="Johnson J."/>
            <person name="Barry K.W."/>
            <person name="Grigoriev I.V."/>
            <person name="Nagy L."/>
            <person name="Hibbett D."/>
            <person name="Henrissat B."/>
            <person name="Matheny P.B."/>
            <person name="Labbe J."/>
            <person name="Martin F."/>
        </authorList>
    </citation>
    <scope>NUCLEOTIDE SEQUENCE</scope>
    <source>
        <strain evidence="1">FP105234-sp</strain>
    </source>
</reference>
<protein>
    <submittedName>
        <fullName evidence="1">Uncharacterized protein</fullName>
    </submittedName>
</protein>
<sequence length="348" mass="38188">MTPLLESRPKYKTVSTQASHSVPSTMFSSLPVEIQLMVLNEISSINDILRVRTVNKALRNAASALAFRTVGATNRDHSALNLVSLLESDLAQYVREVVYRDIAAEGEGRAGKPSSTPSPGALPDYGLAVESTLVYALLLAARLPRLTTLRLIFHPELPEARCNKFGNVHLHKCDACAPLHLQCALLTTLETSAPRLRALTLVNLTPMLNDLSMLDVHMLHGSGFSQVFTSVEHLRIGTASWGTESLPHLFWWAVVSRYVLPNLLESVTSLTLVGDGPSICAAIAWEKVALPRLQYLALEGVDVASVWGGDEREKFVNRHPMLECIDMGCGEDRARWTRNADVQGWDAS</sequence>
<organism evidence="1 2">
    <name type="scientific">Auriscalpium vulgare</name>
    <dbReference type="NCBI Taxonomy" id="40419"/>
    <lineage>
        <taxon>Eukaryota</taxon>
        <taxon>Fungi</taxon>
        <taxon>Dikarya</taxon>
        <taxon>Basidiomycota</taxon>
        <taxon>Agaricomycotina</taxon>
        <taxon>Agaricomycetes</taxon>
        <taxon>Russulales</taxon>
        <taxon>Auriscalpiaceae</taxon>
        <taxon>Auriscalpium</taxon>
    </lineage>
</organism>
<keyword evidence="2" id="KW-1185">Reference proteome</keyword>
<gene>
    <name evidence="1" type="ORF">FA95DRAFT_627153</name>
</gene>
<comment type="caution">
    <text evidence="1">The sequence shown here is derived from an EMBL/GenBank/DDBJ whole genome shotgun (WGS) entry which is preliminary data.</text>
</comment>
<dbReference type="Proteomes" id="UP000814033">
    <property type="component" value="Unassembled WGS sequence"/>
</dbReference>